<evidence type="ECO:0000256" key="7">
    <source>
        <dbReference type="ARBA" id="ARBA00022982"/>
    </source>
</evidence>
<dbReference type="InterPro" id="IPR006593">
    <property type="entry name" value="Cyt_b561/ferric_Rdtase_TM"/>
</dbReference>
<evidence type="ECO:0000256" key="10">
    <source>
        <dbReference type="ARBA" id="ARBA00023136"/>
    </source>
</evidence>
<evidence type="ECO:0000256" key="4">
    <source>
        <dbReference type="ARBA" id="ARBA00022617"/>
    </source>
</evidence>
<keyword evidence="6" id="KW-0479">Metal-binding</keyword>
<feature type="transmembrane region" description="Helical" evidence="11">
    <location>
        <begin position="26"/>
        <end position="52"/>
    </location>
</feature>
<keyword evidence="10 11" id="KW-0472">Membrane</keyword>
<dbReference type="InterPro" id="IPR045150">
    <property type="entry name" value="CYB561D1/2"/>
</dbReference>
<evidence type="ECO:0000256" key="5">
    <source>
        <dbReference type="ARBA" id="ARBA00022692"/>
    </source>
</evidence>
<keyword evidence="7" id="KW-0249">Electron transport</keyword>
<evidence type="ECO:0000259" key="12">
    <source>
        <dbReference type="PROSITE" id="PS50939"/>
    </source>
</evidence>
<keyword evidence="8 11" id="KW-1133">Transmembrane helix</keyword>
<accession>A0ABR2VWT0</accession>
<reference evidence="13 14" key="1">
    <citation type="submission" date="2023-04" db="EMBL/GenBank/DDBJ databases">
        <title>Genome of Basidiobolus ranarum AG-B5.</title>
        <authorList>
            <person name="Stajich J.E."/>
            <person name="Carter-House D."/>
            <person name="Gryganskyi A."/>
        </authorList>
    </citation>
    <scope>NUCLEOTIDE SEQUENCE [LARGE SCALE GENOMIC DNA]</scope>
    <source>
        <strain evidence="13 14">AG-B5</strain>
    </source>
</reference>
<protein>
    <recommendedName>
        <fullName evidence="12">Cytochrome b561 domain-containing protein</fullName>
    </recommendedName>
</protein>
<evidence type="ECO:0000256" key="8">
    <source>
        <dbReference type="ARBA" id="ARBA00022989"/>
    </source>
</evidence>
<evidence type="ECO:0000256" key="11">
    <source>
        <dbReference type="SAM" id="Phobius"/>
    </source>
</evidence>
<evidence type="ECO:0000256" key="3">
    <source>
        <dbReference type="ARBA" id="ARBA00022448"/>
    </source>
</evidence>
<feature type="domain" description="Cytochrome b561" evidence="12">
    <location>
        <begin position="1"/>
        <end position="120"/>
    </location>
</feature>
<keyword evidence="4" id="KW-0349">Heme</keyword>
<sequence length="120" mass="13845">GLLGVMGMVVICINKSLLLKQHFKTYHGLLGMLVIIIIVGQLIFGLWIYLFSSKERPPTRHYRLHRILGYMATILLWITTLLGTQSNWMSKQSDCLWIWFPVIGLILVGILTRIRPKLLK</sequence>
<proteinExistence type="predicted"/>
<evidence type="ECO:0000256" key="9">
    <source>
        <dbReference type="ARBA" id="ARBA00023004"/>
    </source>
</evidence>
<name>A0ABR2VWT0_9FUNG</name>
<evidence type="ECO:0000313" key="13">
    <source>
        <dbReference type="EMBL" id="KAK9708496.1"/>
    </source>
</evidence>
<evidence type="ECO:0000256" key="1">
    <source>
        <dbReference type="ARBA" id="ARBA00001970"/>
    </source>
</evidence>
<evidence type="ECO:0000256" key="6">
    <source>
        <dbReference type="ARBA" id="ARBA00022723"/>
    </source>
</evidence>
<dbReference type="Proteomes" id="UP001479436">
    <property type="component" value="Unassembled WGS sequence"/>
</dbReference>
<organism evidence="13 14">
    <name type="scientific">Basidiobolus ranarum</name>
    <dbReference type="NCBI Taxonomy" id="34480"/>
    <lineage>
        <taxon>Eukaryota</taxon>
        <taxon>Fungi</taxon>
        <taxon>Fungi incertae sedis</taxon>
        <taxon>Zoopagomycota</taxon>
        <taxon>Entomophthoromycotina</taxon>
        <taxon>Basidiobolomycetes</taxon>
        <taxon>Basidiobolales</taxon>
        <taxon>Basidiobolaceae</taxon>
        <taxon>Basidiobolus</taxon>
    </lineage>
</organism>
<keyword evidence="3" id="KW-0813">Transport</keyword>
<dbReference type="PROSITE" id="PS50939">
    <property type="entry name" value="CYTOCHROME_B561"/>
    <property type="match status" value="1"/>
</dbReference>
<keyword evidence="14" id="KW-1185">Reference proteome</keyword>
<keyword evidence="9" id="KW-0408">Iron</keyword>
<feature type="transmembrane region" description="Helical" evidence="11">
    <location>
        <begin position="64"/>
        <end position="84"/>
    </location>
</feature>
<keyword evidence="5 11" id="KW-0812">Transmembrane</keyword>
<dbReference type="Pfam" id="PF03188">
    <property type="entry name" value="Cytochrom_B561"/>
    <property type="match status" value="1"/>
</dbReference>
<dbReference type="PANTHER" id="PTHR15422:SF45">
    <property type="entry name" value="CYTOCHROME B561 DOMAIN-CONTAINING PROTEIN"/>
    <property type="match status" value="1"/>
</dbReference>
<feature type="non-terminal residue" evidence="13">
    <location>
        <position position="1"/>
    </location>
</feature>
<evidence type="ECO:0000313" key="14">
    <source>
        <dbReference type="Proteomes" id="UP001479436"/>
    </source>
</evidence>
<comment type="subcellular location">
    <subcellularLocation>
        <location evidence="2">Membrane</location>
        <topology evidence="2">Multi-pass membrane protein</topology>
    </subcellularLocation>
</comment>
<comment type="caution">
    <text evidence="13">The sequence shown here is derived from an EMBL/GenBank/DDBJ whole genome shotgun (WGS) entry which is preliminary data.</text>
</comment>
<dbReference type="PANTHER" id="PTHR15422">
    <property type="entry name" value="OS05G0565100 PROTEIN"/>
    <property type="match status" value="1"/>
</dbReference>
<comment type="cofactor">
    <cofactor evidence="1">
        <name>heme b</name>
        <dbReference type="ChEBI" id="CHEBI:60344"/>
    </cofactor>
</comment>
<gene>
    <name evidence="13" type="ORF">K7432_009593</name>
</gene>
<feature type="transmembrane region" description="Helical" evidence="11">
    <location>
        <begin position="96"/>
        <end position="114"/>
    </location>
</feature>
<dbReference type="Gene3D" id="1.20.120.1770">
    <property type="match status" value="1"/>
</dbReference>
<evidence type="ECO:0000256" key="2">
    <source>
        <dbReference type="ARBA" id="ARBA00004141"/>
    </source>
</evidence>
<dbReference type="EMBL" id="JASJQH010007478">
    <property type="protein sequence ID" value="KAK9708496.1"/>
    <property type="molecule type" value="Genomic_DNA"/>
</dbReference>